<accession>A0A1G8BAT8</accession>
<dbReference type="InterPro" id="IPR050266">
    <property type="entry name" value="AB_hydrolase_sf"/>
</dbReference>
<name>A0A1G8BAT8_9NOCA</name>
<dbReference type="InterPro" id="IPR029058">
    <property type="entry name" value="AB_hydrolase_fold"/>
</dbReference>
<dbReference type="Gene3D" id="3.40.50.1820">
    <property type="entry name" value="alpha/beta hydrolase"/>
    <property type="match status" value="1"/>
</dbReference>
<reference evidence="3 4" key="1">
    <citation type="submission" date="2016-10" db="EMBL/GenBank/DDBJ databases">
        <authorList>
            <person name="de Groot N.N."/>
        </authorList>
    </citation>
    <scope>NUCLEOTIDE SEQUENCE [LARGE SCALE GENOMIC DNA]</scope>
    <source>
        <strain evidence="3 4">DSM 44892</strain>
    </source>
</reference>
<dbReference type="Proteomes" id="UP000183263">
    <property type="component" value="Unassembled WGS sequence"/>
</dbReference>
<organism evidence="3 4">
    <name type="scientific">Rhodococcus triatomae</name>
    <dbReference type="NCBI Taxonomy" id="300028"/>
    <lineage>
        <taxon>Bacteria</taxon>
        <taxon>Bacillati</taxon>
        <taxon>Actinomycetota</taxon>
        <taxon>Actinomycetes</taxon>
        <taxon>Mycobacteriales</taxon>
        <taxon>Nocardiaceae</taxon>
        <taxon>Rhodococcus</taxon>
    </lineage>
</organism>
<dbReference type="AlphaFoldDB" id="A0A1G8BAT8"/>
<proteinExistence type="predicted"/>
<protein>
    <submittedName>
        <fullName evidence="3">Pimeloyl-ACP methyl ester carboxylesterase</fullName>
    </submittedName>
</protein>
<dbReference type="EMBL" id="FNDN01000001">
    <property type="protein sequence ID" value="SDH30153.1"/>
    <property type="molecule type" value="Genomic_DNA"/>
</dbReference>
<evidence type="ECO:0000259" key="2">
    <source>
        <dbReference type="Pfam" id="PF00561"/>
    </source>
</evidence>
<dbReference type="SUPFAM" id="SSF53474">
    <property type="entry name" value="alpha/beta-Hydrolases"/>
    <property type="match status" value="1"/>
</dbReference>
<keyword evidence="1" id="KW-0378">Hydrolase</keyword>
<dbReference type="GO" id="GO:0016787">
    <property type="term" value="F:hydrolase activity"/>
    <property type="evidence" value="ECO:0007669"/>
    <property type="project" value="UniProtKB-KW"/>
</dbReference>
<dbReference type="Pfam" id="PF00561">
    <property type="entry name" value="Abhydrolase_1"/>
    <property type="match status" value="1"/>
</dbReference>
<dbReference type="OrthoDB" id="495620at2"/>
<dbReference type="PRINTS" id="PR00412">
    <property type="entry name" value="EPOXHYDRLASE"/>
</dbReference>
<sequence>MSAALDEATRWVSDRGVAVRIAGSGDPVVLLHGIGGSARSCRALADTLASNGYRTFRWDAPGYGDSADPAGNDFLDHSVVVEELLGELGLGGVHLFGTSWGGVIATALALRRPELVRSIVLADSTRGSGVNEQRAHGMRARVDELATLGPEAFAAERAPRLVSPRCEAAVAQAVTADMARVRVPGYRAAAEYMAGTDHGPMLHELTVPTLVLVGEHDTVTGVDESRLLADAIPGAEFAVITGAGHAAASERPEALAAHMLRFWTGARFRKGAGV</sequence>
<evidence type="ECO:0000256" key="1">
    <source>
        <dbReference type="ARBA" id="ARBA00022801"/>
    </source>
</evidence>
<feature type="domain" description="AB hydrolase-1" evidence="2">
    <location>
        <begin position="27"/>
        <end position="251"/>
    </location>
</feature>
<keyword evidence="4" id="KW-1185">Reference proteome</keyword>
<dbReference type="PANTHER" id="PTHR43798:SF31">
    <property type="entry name" value="AB HYDROLASE SUPERFAMILY PROTEIN YCLE"/>
    <property type="match status" value="1"/>
</dbReference>
<dbReference type="PRINTS" id="PR00111">
    <property type="entry name" value="ABHYDROLASE"/>
</dbReference>
<dbReference type="InterPro" id="IPR000639">
    <property type="entry name" value="Epox_hydrolase-like"/>
</dbReference>
<dbReference type="PANTHER" id="PTHR43798">
    <property type="entry name" value="MONOACYLGLYCEROL LIPASE"/>
    <property type="match status" value="1"/>
</dbReference>
<dbReference type="GO" id="GO:0016020">
    <property type="term" value="C:membrane"/>
    <property type="evidence" value="ECO:0007669"/>
    <property type="project" value="TreeGrafter"/>
</dbReference>
<dbReference type="RefSeq" id="WP_083342818.1">
    <property type="nucleotide sequence ID" value="NZ_CP048813.1"/>
</dbReference>
<dbReference type="InterPro" id="IPR000073">
    <property type="entry name" value="AB_hydrolase_1"/>
</dbReference>
<evidence type="ECO:0000313" key="3">
    <source>
        <dbReference type="EMBL" id="SDH30153.1"/>
    </source>
</evidence>
<evidence type="ECO:0000313" key="4">
    <source>
        <dbReference type="Proteomes" id="UP000183263"/>
    </source>
</evidence>
<gene>
    <name evidence="3" type="ORF">SAMN05444695_101756</name>
</gene>